<reference evidence="2" key="1">
    <citation type="submission" date="2023-04" db="EMBL/GenBank/DDBJ databases">
        <authorList>
            <consortium name="ELIXIR-Norway"/>
        </authorList>
    </citation>
    <scope>NUCLEOTIDE SEQUENCE [LARGE SCALE GENOMIC DNA]</scope>
</reference>
<evidence type="ECO:0000313" key="3">
    <source>
        <dbReference type="Proteomes" id="UP001176941"/>
    </source>
</evidence>
<sequence>MDGELKALGALCSQHTLTTALGPCPAPCGSVEAGAQGQRVLAQGTSSLEETRVRLGGAGGRLMALQAGPDPIQNPARPSGARPAFGGVARSLTRHCHAGPGSSSRGAPLTLHQTPPLCVRAPWRAGRPRCLCLPSQSGAARGAGALRRRRRPEGRVPSPSPAGSLLRGSDSTARGAARRPCRAGAPLSLVCSSGPTRKPQAGQRPWGVGAARRGGVDAGSGRGATERLRM</sequence>
<evidence type="ECO:0000313" key="2">
    <source>
        <dbReference type="EMBL" id="CAI9173410.1"/>
    </source>
</evidence>
<feature type="region of interest" description="Disordered" evidence="1">
    <location>
        <begin position="132"/>
        <end position="230"/>
    </location>
</feature>
<organism evidence="2 3">
    <name type="scientific">Rangifer tarandus platyrhynchus</name>
    <name type="common">Svalbard reindeer</name>
    <dbReference type="NCBI Taxonomy" id="3082113"/>
    <lineage>
        <taxon>Eukaryota</taxon>
        <taxon>Metazoa</taxon>
        <taxon>Chordata</taxon>
        <taxon>Craniata</taxon>
        <taxon>Vertebrata</taxon>
        <taxon>Euteleostomi</taxon>
        <taxon>Mammalia</taxon>
        <taxon>Eutheria</taxon>
        <taxon>Laurasiatheria</taxon>
        <taxon>Artiodactyla</taxon>
        <taxon>Ruminantia</taxon>
        <taxon>Pecora</taxon>
        <taxon>Cervidae</taxon>
        <taxon>Odocoileinae</taxon>
        <taxon>Rangifer</taxon>
    </lineage>
</organism>
<dbReference type="Proteomes" id="UP001176941">
    <property type="component" value="Chromosome 33"/>
</dbReference>
<protein>
    <submittedName>
        <fullName evidence="2">Uncharacterized protein</fullName>
    </submittedName>
</protein>
<gene>
    <name evidence="2" type="ORF">MRATA1EN1_LOCUS22372</name>
</gene>
<accession>A0ABN8ZHU8</accession>
<proteinExistence type="predicted"/>
<feature type="compositionally biased region" description="Low complexity" evidence="1">
    <location>
        <begin position="134"/>
        <end position="145"/>
    </location>
</feature>
<evidence type="ECO:0000256" key="1">
    <source>
        <dbReference type="SAM" id="MobiDB-lite"/>
    </source>
</evidence>
<dbReference type="EMBL" id="OX459969">
    <property type="protein sequence ID" value="CAI9173410.1"/>
    <property type="molecule type" value="Genomic_DNA"/>
</dbReference>
<feature type="region of interest" description="Disordered" evidence="1">
    <location>
        <begin position="93"/>
        <end position="113"/>
    </location>
</feature>
<keyword evidence="3" id="KW-1185">Reference proteome</keyword>
<name>A0ABN8ZHU8_RANTA</name>